<dbReference type="AlphaFoldDB" id="A0A2A6BX34"/>
<accession>A0A2A6BX34</accession>
<dbReference type="PANTHER" id="PTHR22941:SF26">
    <property type="entry name" value="SERPENTINE RECEPTOR, CLASS H"/>
    <property type="match status" value="1"/>
</dbReference>
<organism evidence="1 2">
    <name type="scientific">Pristionchus pacificus</name>
    <name type="common">Parasitic nematode worm</name>
    <dbReference type="NCBI Taxonomy" id="54126"/>
    <lineage>
        <taxon>Eukaryota</taxon>
        <taxon>Metazoa</taxon>
        <taxon>Ecdysozoa</taxon>
        <taxon>Nematoda</taxon>
        <taxon>Chromadorea</taxon>
        <taxon>Rhabditida</taxon>
        <taxon>Rhabditina</taxon>
        <taxon>Diplogasteromorpha</taxon>
        <taxon>Diplogasteroidea</taxon>
        <taxon>Neodiplogasteridae</taxon>
        <taxon>Pristionchus</taxon>
    </lineage>
</organism>
<protein>
    <submittedName>
        <fullName evidence="1">G protein-coupled receptor</fullName>
    </submittedName>
</protein>
<gene>
    <name evidence="1" type="primary">WBGene00280934</name>
</gene>
<keyword evidence="2" id="KW-1185">Reference proteome</keyword>
<reference evidence="2" key="1">
    <citation type="journal article" date="2008" name="Nat. Genet.">
        <title>The Pristionchus pacificus genome provides a unique perspective on nematode lifestyle and parasitism.</title>
        <authorList>
            <person name="Dieterich C."/>
            <person name="Clifton S.W."/>
            <person name="Schuster L.N."/>
            <person name="Chinwalla A."/>
            <person name="Delehaunty K."/>
            <person name="Dinkelacker I."/>
            <person name="Fulton L."/>
            <person name="Fulton R."/>
            <person name="Godfrey J."/>
            <person name="Minx P."/>
            <person name="Mitreva M."/>
            <person name="Roeseler W."/>
            <person name="Tian H."/>
            <person name="Witte H."/>
            <person name="Yang S.P."/>
            <person name="Wilson R.K."/>
            <person name="Sommer R.J."/>
        </authorList>
    </citation>
    <scope>NUCLEOTIDE SEQUENCE [LARGE SCALE GENOMIC DNA]</scope>
    <source>
        <strain evidence="2">PS312</strain>
    </source>
</reference>
<accession>A0A8R1Z388</accession>
<dbReference type="InterPro" id="IPR053220">
    <property type="entry name" value="Nematode_rcpt-like_serp_H"/>
</dbReference>
<dbReference type="EnsemblMetazoa" id="PPA42565.1">
    <property type="protein sequence ID" value="PPA42565.1"/>
    <property type="gene ID" value="WBGene00280934"/>
</dbReference>
<name>A0A2A6BX34_PRIPA</name>
<evidence type="ECO:0000313" key="1">
    <source>
        <dbReference type="EnsemblMetazoa" id="PPA42565.1"/>
    </source>
</evidence>
<sequence>MKRRRLILQLYCTVSCSRETDAMPLPIKSVVSLVVTALSVCIVVRSKSVSRRLDVGRRDGTMAGRSLLALSDNSAVQSLVMFGVVTYFALFIYRHQKIAPPDSLFKFSLRARAVFLFALLFPYLGIGPLMTVVSSLAALNETNPWWWSCASDPPAFGYCVSPKRQQAAFAALRSTMTGVSIVLTSLSAYIVMFSRSVTRTYSNMLLISLGYYFPIVWVSVDVCAQFLGDPFFLFPTMCVFRRSSTATQQITATTGFAIVQSIIMLGIVTNFALFIYRHQTITPAGSLFKFSMHTRIIFLVLVLVPYFGIGPLFYSACAPIAKFFRQFSINPWEAIDRERVEFYSIVLHTFAQIRKARNLSPTMQRLHRILTRSLIFQALTPLFFIIIPIAIASITQYASTRPHALEHRYPIIPFDIAVVLFAFHVTIHSFVLIGTTPAFRHKIVELIALLHSHRISPEQHAFEGQSAYVSFTSGASSVAPRDN</sequence>
<evidence type="ECO:0000313" key="2">
    <source>
        <dbReference type="Proteomes" id="UP000005239"/>
    </source>
</evidence>
<dbReference type="Pfam" id="PF10327">
    <property type="entry name" value="7TM_GPCR_Sri"/>
    <property type="match status" value="1"/>
</dbReference>
<proteinExistence type="predicted"/>
<reference evidence="1" key="2">
    <citation type="submission" date="2022-06" db="UniProtKB">
        <authorList>
            <consortium name="EnsemblMetazoa"/>
        </authorList>
    </citation>
    <scope>IDENTIFICATION</scope>
    <source>
        <strain evidence="1">PS312</strain>
    </source>
</reference>
<dbReference type="PANTHER" id="PTHR22941">
    <property type="entry name" value="SERPENTINE RECEPTOR"/>
    <property type="match status" value="1"/>
</dbReference>
<dbReference type="InterPro" id="IPR019429">
    <property type="entry name" value="7TM_GPCR_serpentine_rcpt_Sri"/>
</dbReference>
<dbReference type="Proteomes" id="UP000005239">
    <property type="component" value="Unassembled WGS sequence"/>
</dbReference>